<feature type="compositionally biased region" description="Low complexity" evidence="1">
    <location>
        <begin position="68"/>
        <end position="78"/>
    </location>
</feature>
<evidence type="ECO:0000256" key="1">
    <source>
        <dbReference type="SAM" id="MobiDB-lite"/>
    </source>
</evidence>
<name>A0A238BXN2_9BILA</name>
<dbReference type="InterPro" id="IPR050704">
    <property type="entry name" value="Peptidase_C85-like"/>
</dbReference>
<dbReference type="OrthoDB" id="415023at2759"/>
<dbReference type="GO" id="GO:0004843">
    <property type="term" value="F:cysteine-type deubiquitinase activity"/>
    <property type="evidence" value="ECO:0007669"/>
    <property type="project" value="TreeGrafter"/>
</dbReference>
<gene>
    <name evidence="4" type="ORF">X798_02878</name>
</gene>
<dbReference type="CDD" id="cd22770">
    <property type="entry name" value="OTU_OTUD3"/>
    <property type="match status" value="1"/>
</dbReference>
<evidence type="ECO:0000256" key="2">
    <source>
        <dbReference type="SAM" id="Phobius"/>
    </source>
</evidence>
<dbReference type="PROSITE" id="PS50802">
    <property type="entry name" value="OTU"/>
    <property type="match status" value="1"/>
</dbReference>
<feature type="transmembrane region" description="Helical" evidence="2">
    <location>
        <begin position="122"/>
        <end position="142"/>
    </location>
</feature>
<dbReference type="EMBL" id="KZ269989">
    <property type="protein sequence ID" value="OZC10031.1"/>
    <property type="molecule type" value="Genomic_DNA"/>
</dbReference>
<sequence>VSFAYHFSAFSEYCFYPKIFKVFFLNISAHFNRNNVFVIYCFGLSGQKNSYLCCVNFMARKKEYDGMTTDASSTTSSSGKRISKSNMPNDAQCKMDINRLNSISKRKEISSSSVISPSISRVVVLMYLVVLIVMILTSVANYQAAYPETSVRSVYDVADLRAQLGSFGLTVRDIPGDGNCLFRALGDQLDGHTGNHLKHRLDTVRYMINHRSHFEPFIDVPFDRYVNDLSRPGTYAGQDALVAFARLHEVNIIIHQLNRPLWKIQGSEDSNAPEVHLSYHNGEHYSSVRRFGDIANTPAGIRILVPTTVPCCASHSIYTSTKPITSKASSGNMQQSVSKLRKNNADASSEGTIHRYLYGEDDFTTLVHEVMNRTGCRDATLAAEALIENSRDLDQTVDYLLSVALFVAPGGDGNLSKSKNQSDMEMTSEKHRISKGRNTEDIDRRCTIPIPARSNDTAIELIASEQKKKPERKQAGENMSENHLNMQGDLRFLTL</sequence>
<feature type="region of interest" description="Disordered" evidence="1">
    <location>
        <begin position="412"/>
        <end position="435"/>
    </location>
</feature>
<feature type="domain" description="OTU" evidence="3">
    <location>
        <begin position="169"/>
        <end position="291"/>
    </location>
</feature>
<dbReference type="GO" id="GO:0016579">
    <property type="term" value="P:protein deubiquitination"/>
    <property type="evidence" value="ECO:0007669"/>
    <property type="project" value="TreeGrafter"/>
</dbReference>
<feature type="region of interest" description="Disordered" evidence="1">
    <location>
        <begin position="67"/>
        <end position="90"/>
    </location>
</feature>
<evidence type="ECO:0000313" key="4">
    <source>
        <dbReference type="EMBL" id="OZC10031.1"/>
    </source>
</evidence>
<protein>
    <submittedName>
        <fullName evidence="4">OTU-like cysteine protease</fullName>
    </submittedName>
</protein>
<feature type="non-terminal residue" evidence="4">
    <location>
        <position position="1"/>
    </location>
</feature>
<keyword evidence="2" id="KW-0472">Membrane</keyword>
<dbReference type="PANTHER" id="PTHR12419">
    <property type="entry name" value="OTU DOMAIN CONTAINING PROTEIN"/>
    <property type="match status" value="1"/>
</dbReference>
<keyword evidence="4" id="KW-0645">Protease</keyword>
<accession>A0A238BXN2</accession>
<dbReference type="SUPFAM" id="SSF54001">
    <property type="entry name" value="Cysteine proteinases"/>
    <property type="match status" value="1"/>
</dbReference>
<keyword evidence="4" id="KW-0378">Hydrolase</keyword>
<feature type="compositionally biased region" description="Basic and acidic residues" evidence="1">
    <location>
        <begin position="465"/>
        <end position="475"/>
    </location>
</feature>
<dbReference type="GO" id="GO:0006508">
    <property type="term" value="P:proteolysis"/>
    <property type="evidence" value="ECO:0007669"/>
    <property type="project" value="UniProtKB-KW"/>
</dbReference>
<keyword evidence="5" id="KW-1185">Reference proteome</keyword>
<dbReference type="InterPro" id="IPR003323">
    <property type="entry name" value="OTU_dom"/>
</dbReference>
<keyword evidence="2" id="KW-0812">Transmembrane</keyword>
<proteinExistence type="predicted"/>
<dbReference type="Pfam" id="PF02338">
    <property type="entry name" value="OTU"/>
    <property type="match status" value="1"/>
</dbReference>
<organism evidence="4 5">
    <name type="scientific">Onchocerca flexuosa</name>
    <dbReference type="NCBI Taxonomy" id="387005"/>
    <lineage>
        <taxon>Eukaryota</taxon>
        <taxon>Metazoa</taxon>
        <taxon>Ecdysozoa</taxon>
        <taxon>Nematoda</taxon>
        <taxon>Chromadorea</taxon>
        <taxon>Rhabditida</taxon>
        <taxon>Spirurina</taxon>
        <taxon>Spiruromorpha</taxon>
        <taxon>Filarioidea</taxon>
        <taxon>Onchocercidae</taxon>
        <taxon>Onchocerca</taxon>
    </lineage>
</organism>
<evidence type="ECO:0000259" key="3">
    <source>
        <dbReference type="PROSITE" id="PS50802"/>
    </source>
</evidence>
<dbReference type="Proteomes" id="UP000242913">
    <property type="component" value="Unassembled WGS sequence"/>
</dbReference>
<feature type="compositionally biased region" description="Polar residues" evidence="1">
    <location>
        <begin position="415"/>
        <end position="425"/>
    </location>
</feature>
<dbReference type="AlphaFoldDB" id="A0A238BXN2"/>
<feature type="region of interest" description="Disordered" evidence="1">
    <location>
        <begin position="464"/>
        <end position="488"/>
    </location>
</feature>
<dbReference type="PANTHER" id="PTHR12419:SF7">
    <property type="entry name" value="OTU DOMAIN-CONTAINING PROTEIN 3"/>
    <property type="match status" value="1"/>
</dbReference>
<dbReference type="InterPro" id="IPR038765">
    <property type="entry name" value="Papain-like_cys_pep_sf"/>
</dbReference>
<reference evidence="4 5" key="1">
    <citation type="submission" date="2015-12" db="EMBL/GenBank/DDBJ databases">
        <title>Draft genome of the nematode, Onchocerca flexuosa.</title>
        <authorList>
            <person name="Mitreva M."/>
        </authorList>
    </citation>
    <scope>NUCLEOTIDE SEQUENCE [LARGE SCALE GENOMIC DNA]</scope>
    <source>
        <strain evidence="4">Red Deer</strain>
    </source>
</reference>
<dbReference type="Gene3D" id="3.90.70.80">
    <property type="match status" value="1"/>
</dbReference>
<keyword evidence="2" id="KW-1133">Transmembrane helix</keyword>
<evidence type="ECO:0000313" key="5">
    <source>
        <dbReference type="Proteomes" id="UP000242913"/>
    </source>
</evidence>